<comment type="caution">
    <text evidence="2">The sequence shown here is derived from an EMBL/GenBank/DDBJ whole genome shotgun (WGS) entry which is preliminary data.</text>
</comment>
<gene>
    <name evidence="2" type="ORF">GCM10009550_19800</name>
</gene>
<accession>A0ABN1QPS0</accession>
<dbReference type="PANTHER" id="PTHR46577">
    <property type="entry name" value="HTH-TYPE TRANSCRIPTIONAL REGULATORY PROTEIN GABR"/>
    <property type="match status" value="1"/>
</dbReference>
<dbReference type="InterPro" id="IPR015421">
    <property type="entry name" value="PyrdxlP-dep_Trfase_major"/>
</dbReference>
<dbReference type="PANTHER" id="PTHR46577:SF1">
    <property type="entry name" value="HTH-TYPE TRANSCRIPTIONAL REGULATORY PROTEIN GABR"/>
    <property type="match status" value="1"/>
</dbReference>
<dbReference type="InterPro" id="IPR051446">
    <property type="entry name" value="HTH_trans_reg/aminotransferase"/>
</dbReference>
<evidence type="ECO:0000313" key="2">
    <source>
        <dbReference type="EMBL" id="GAA0945786.1"/>
    </source>
</evidence>
<dbReference type="RefSeq" id="WP_344239083.1">
    <property type="nucleotide sequence ID" value="NZ_BAAAHH010000005.1"/>
</dbReference>
<sequence length="320" mass="33588">MAHADFAYPDPAGVPALRRELAGYLGRVRAGAATPEQVVVTAGVAHGLSAVVRLTGAPLAVEDPTSERQLPMLRATGVPLIPIPVDGEGMDVAALARSSAGAVLLTPAHQFPTGVVLSSRRRAALVAWAEETGALVIEDDYDAEFRYDRDPVGCVQALAPGRTVLLGSVSKTLAPGMRLGWMVAPAPLADRVAHHRMDTDLGSPVVGQHALARFLASGAYDRHLRRMRRRYRSRRDALVEALAVHLPEAGISGVSAGLHLYLRLPRPVPRLAEAAASRGVLVQTSGPAALIVGYAGLGEARLGEAVARLSAAVRRGPARA</sequence>
<dbReference type="Pfam" id="PF00155">
    <property type="entry name" value="Aminotran_1_2"/>
    <property type="match status" value="1"/>
</dbReference>
<evidence type="ECO:0000313" key="3">
    <source>
        <dbReference type="Proteomes" id="UP001500665"/>
    </source>
</evidence>
<dbReference type="EMBL" id="BAAAHH010000005">
    <property type="protein sequence ID" value="GAA0945786.1"/>
    <property type="molecule type" value="Genomic_DNA"/>
</dbReference>
<dbReference type="SUPFAM" id="SSF53383">
    <property type="entry name" value="PLP-dependent transferases"/>
    <property type="match status" value="1"/>
</dbReference>
<dbReference type="InterPro" id="IPR004839">
    <property type="entry name" value="Aminotransferase_I/II_large"/>
</dbReference>
<feature type="domain" description="Aminotransferase class I/classII large" evidence="1">
    <location>
        <begin position="6"/>
        <end position="308"/>
    </location>
</feature>
<keyword evidence="3" id="KW-1185">Reference proteome</keyword>
<dbReference type="Proteomes" id="UP001500665">
    <property type="component" value="Unassembled WGS sequence"/>
</dbReference>
<protein>
    <recommendedName>
        <fullName evidence="1">Aminotransferase class I/classII large domain-containing protein</fullName>
    </recommendedName>
</protein>
<dbReference type="Gene3D" id="3.40.640.10">
    <property type="entry name" value="Type I PLP-dependent aspartate aminotransferase-like (Major domain)"/>
    <property type="match status" value="1"/>
</dbReference>
<dbReference type="InterPro" id="IPR015424">
    <property type="entry name" value="PyrdxlP-dep_Trfase"/>
</dbReference>
<organism evidence="2 3">
    <name type="scientific">Actinocorallia libanotica</name>
    <dbReference type="NCBI Taxonomy" id="46162"/>
    <lineage>
        <taxon>Bacteria</taxon>
        <taxon>Bacillati</taxon>
        <taxon>Actinomycetota</taxon>
        <taxon>Actinomycetes</taxon>
        <taxon>Streptosporangiales</taxon>
        <taxon>Thermomonosporaceae</taxon>
        <taxon>Actinocorallia</taxon>
    </lineage>
</organism>
<evidence type="ECO:0000259" key="1">
    <source>
        <dbReference type="Pfam" id="PF00155"/>
    </source>
</evidence>
<name>A0ABN1QPS0_9ACTN</name>
<reference evidence="2 3" key="1">
    <citation type="journal article" date="2019" name="Int. J. Syst. Evol. Microbiol.">
        <title>The Global Catalogue of Microorganisms (GCM) 10K type strain sequencing project: providing services to taxonomists for standard genome sequencing and annotation.</title>
        <authorList>
            <consortium name="The Broad Institute Genomics Platform"/>
            <consortium name="The Broad Institute Genome Sequencing Center for Infectious Disease"/>
            <person name="Wu L."/>
            <person name="Ma J."/>
        </authorList>
    </citation>
    <scope>NUCLEOTIDE SEQUENCE [LARGE SCALE GENOMIC DNA]</scope>
    <source>
        <strain evidence="2 3">JCM 10696</strain>
    </source>
</reference>
<proteinExistence type="predicted"/>
<dbReference type="CDD" id="cd00609">
    <property type="entry name" value="AAT_like"/>
    <property type="match status" value="1"/>
</dbReference>